<feature type="signal peptide" evidence="1">
    <location>
        <begin position="1"/>
        <end position="20"/>
    </location>
</feature>
<organism evidence="2 3">
    <name type="scientific">Pedobacter quisquiliarum</name>
    <dbReference type="NCBI Taxonomy" id="1834438"/>
    <lineage>
        <taxon>Bacteria</taxon>
        <taxon>Pseudomonadati</taxon>
        <taxon>Bacteroidota</taxon>
        <taxon>Sphingobacteriia</taxon>
        <taxon>Sphingobacteriales</taxon>
        <taxon>Sphingobacteriaceae</taxon>
        <taxon>Pedobacter</taxon>
    </lineage>
</organism>
<reference evidence="2" key="1">
    <citation type="journal article" date="2014" name="Int. J. Syst. Evol. Microbiol.">
        <title>Complete genome sequence of Corynebacterium casei LMG S-19264T (=DSM 44701T), isolated from a smear-ripened cheese.</title>
        <authorList>
            <consortium name="US DOE Joint Genome Institute (JGI-PGF)"/>
            <person name="Walter F."/>
            <person name="Albersmeier A."/>
            <person name="Kalinowski J."/>
            <person name="Ruckert C."/>
        </authorList>
    </citation>
    <scope>NUCLEOTIDE SEQUENCE</scope>
    <source>
        <strain evidence="2">CGMCC 1.15343</strain>
    </source>
</reference>
<proteinExistence type="predicted"/>
<reference evidence="2" key="2">
    <citation type="submission" date="2020-09" db="EMBL/GenBank/DDBJ databases">
        <authorList>
            <person name="Sun Q."/>
            <person name="Zhou Y."/>
        </authorList>
    </citation>
    <scope>NUCLEOTIDE SEQUENCE</scope>
    <source>
        <strain evidence="2">CGMCC 1.15343</strain>
    </source>
</reference>
<keyword evidence="3" id="KW-1185">Reference proteome</keyword>
<protein>
    <recommendedName>
        <fullName evidence="4">Lipoprotein</fullName>
    </recommendedName>
</protein>
<evidence type="ECO:0000313" key="3">
    <source>
        <dbReference type="Proteomes" id="UP000651668"/>
    </source>
</evidence>
<comment type="caution">
    <text evidence="2">The sequence shown here is derived from an EMBL/GenBank/DDBJ whole genome shotgun (WGS) entry which is preliminary data.</text>
</comment>
<keyword evidence="1" id="KW-0732">Signal</keyword>
<evidence type="ECO:0000256" key="1">
    <source>
        <dbReference type="SAM" id="SignalP"/>
    </source>
</evidence>
<evidence type="ECO:0008006" key="4">
    <source>
        <dbReference type="Google" id="ProtNLM"/>
    </source>
</evidence>
<dbReference type="PROSITE" id="PS51257">
    <property type="entry name" value="PROKAR_LIPOPROTEIN"/>
    <property type="match status" value="1"/>
</dbReference>
<dbReference type="Proteomes" id="UP000651668">
    <property type="component" value="Unassembled WGS sequence"/>
</dbReference>
<dbReference type="RefSeq" id="WP_188627539.1">
    <property type="nucleotide sequence ID" value="NZ_BMIL01000010.1"/>
</dbReference>
<gene>
    <name evidence="2" type="ORF">GCM10011387_27830</name>
</gene>
<dbReference type="AlphaFoldDB" id="A0A916XHT4"/>
<accession>A0A916XHT4</accession>
<dbReference type="EMBL" id="BMIL01000010">
    <property type="protein sequence ID" value="GGC72759.1"/>
    <property type="molecule type" value="Genomic_DNA"/>
</dbReference>
<evidence type="ECO:0000313" key="2">
    <source>
        <dbReference type="EMBL" id="GGC72759.1"/>
    </source>
</evidence>
<feature type="chain" id="PRO_5037392173" description="Lipoprotein" evidence="1">
    <location>
        <begin position="21"/>
        <end position="341"/>
    </location>
</feature>
<name>A0A916XHT4_9SPHI</name>
<sequence length="341" mass="39248">MRKFVLLLISVFLLFGCGQKSNVHTTFYFWKTNYKQDNKADHYLQRFKSGSIYVRIMDVDFNPDLQQAAPVSPIKFSDALPEQLEIIPVVYILNNVFKHLDTTQNTALADRIATFVDAKVKQAGKRDFTTLQIDCDWTKSTKVNYFDFLERLKVHRVMKGKQLSVTLRMHQVKNIVSSGIPPVERAMLMCYNMGNLRKFGPQNSILDQQEMTSYLQDHLKNYPLKLDVALPVFEWAVVFRKGRYAGISKRIQKAQLDDGTLFKRDPNSSLYELLVDYPAAGLKHGDVVRWESVNAADLLLAAEFLGKHLKSEDRDLVFYHLDSNLLKNFTDEDLQKVIAAL</sequence>